<feature type="transmembrane region" description="Helical" evidence="7">
    <location>
        <begin position="363"/>
        <end position="383"/>
    </location>
</feature>
<evidence type="ECO:0000259" key="8">
    <source>
        <dbReference type="Pfam" id="PF01926"/>
    </source>
</evidence>
<reference evidence="10" key="1">
    <citation type="journal article" date="2010" name="Nature">
        <title>The Amphimedon queenslandica genome and the evolution of animal complexity.</title>
        <authorList>
            <person name="Srivastava M."/>
            <person name="Simakov O."/>
            <person name="Chapman J."/>
            <person name="Fahey B."/>
            <person name="Gauthier M.E."/>
            <person name="Mitros T."/>
            <person name="Richards G.S."/>
            <person name="Conaco C."/>
            <person name="Dacre M."/>
            <person name="Hellsten U."/>
            <person name="Larroux C."/>
            <person name="Putnam N.H."/>
            <person name="Stanke M."/>
            <person name="Adamska M."/>
            <person name="Darling A."/>
            <person name="Degnan S.M."/>
            <person name="Oakley T.H."/>
            <person name="Plachetzki D.C."/>
            <person name="Zhai Y."/>
            <person name="Adamski M."/>
            <person name="Calcino A."/>
            <person name="Cummins S.F."/>
            <person name="Goodstein D.M."/>
            <person name="Harris C."/>
            <person name="Jackson D.J."/>
            <person name="Leys S.P."/>
            <person name="Shu S."/>
            <person name="Woodcroft B.J."/>
            <person name="Vervoort M."/>
            <person name="Kosik K.S."/>
            <person name="Manning G."/>
            <person name="Degnan B.M."/>
            <person name="Rokhsar D.S."/>
        </authorList>
    </citation>
    <scope>NUCLEOTIDE SEQUENCE [LARGE SCALE GENOMIC DNA]</scope>
</reference>
<dbReference type="EnsemblMetazoa" id="XM_020000425.1">
    <property type="protein sequence ID" value="XP_019855984.1"/>
    <property type="gene ID" value="LOC100641518"/>
</dbReference>
<feature type="domain" description="G" evidence="8">
    <location>
        <begin position="68"/>
        <end position="207"/>
    </location>
</feature>
<keyword evidence="4" id="KW-0342">GTP-binding</keyword>
<dbReference type="GO" id="GO:0003924">
    <property type="term" value="F:GTPase activity"/>
    <property type="evidence" value="ECO:0007669"/>
    <property type="project" value="InterPro"/>
</dbReference>
<dbReference type="SUPFAM" id="SSF52540">
    <property type="entry name" value="P-loop containing nucleoside triphosphate hydrolases"/>
    <property type="match status" value="1"/>
</dbReference>
<feature type="compositionally biased region" description="Basic residues" evidence="6">
    <location>
        <begin position="1"/>
        <end position="10"/>
    </location>
</feature>
<organism evidence="9 10">
    <name type="scientific">Amphimedon queenslandica</name>
    <name type="common">Sponge</name>
    <dbReference type="NCBI Taxonomy" id="400682"/>
    <lineage>
        <taxon>Eukaryota</taxon>
        <taxon>Metazoa</taxon>
        <taxon>Porifera</taxon>
        <taxon>Demospongiae</taxon>
        <taxon>Heteroscleromorpha</taxon>
        <taxon>Haplosclerida</taxon>
        <taxon>Niphatidae</taxon>
        <taxon>Amphimedon</taxon>
    </lineage>
</organism>
<dbReference type="GO" id="GO:0016020">
    <property type="term" value="C:membrane"/>
    <property type="evidence" value="ECO:0007669"/>
    <property type="project" value="UniProtKB-SubCell"/>
</dbReference>
<feature type="transmembrane region" description="Helical" evidence="7">
    <location>
        <begin position="413"/>
        <end position="433"/>
    </location>
</feature>
<feature type="region of interest" description="Disordered" evidence="6">
    <location>
        <begin position="1"/>
        <end position="23"/>
    </location>
</feature>
<name>A0AAN0JG96_AMPQE</name>
<dbReference type="Proteomes" id="UP000007879">
    <property type="component" value="Unassembled WGS sequence"/>
</dbReference>
<dbReference type="AlphaFoldDB" id="A0AAN0JG96"/>
<dbReference type="PANTHER" id="PTHR10465">
    <property type="entry name" value="TRANSMEMBRANE GTPASE FZO1"/>
    <property type="match status" value="1"/>
</dbReference>
<evidence type="ECO:0000256" key="4">
    <source>
        <dbReference type="ARBA" id="ARBA00023134"/>
    </source>
</evidence>
<dbReference type="PANTHER" id="PTHR10465:SF4">
    <property type="entry name" value="DYNAMIN N-TERMINAL DOMAIN-CONTAINING PROTEIN"/>
    <property type="match status" value="1"/>
</dbReference>
<evidence type="ECO:0000313" key="10">
    <source>
        <dbReference type="Proteomes" id="UP000007879"/>
    </source>
</evidence>
<evidence type="ECO:0000313" key="9">
    <source>
        <dbReference type="EnsemblMetazoa" id="XP_019855984.1"/>
    </source>
</evidence>
<dbReference type="InterPro" id="IPR027417">
    <property type="entry name" value="P-loop_NTPase"/>
</dbReference>
<evidence type="ECO:0000256" key="1">
    <source>
        <dbReference type="ARBA" id="ARBA00004370"/>
    </source>
</evidence>
<dbReference type="InterPro" id="IPR006073">
    <property type="entry name" value="GTP-bd"/>
</dbReference>
<feature type="compositionally biased region" description="Low complexity" evidence="6">
    <location>
        <begin position="11"/>
        <end position="22"/>
    </location>
</feature>
<evidence type="ECO:0000256" key="2">
    <source>
        <dbReference type="ARBA" id="ARBA00022741"/>
    </source>
</evidence>
<accession>A0AAN0JG96</accession>
<dbReference type="InterPro" id="IPR027094">
    <property type="entry name" value="Mitofusin_fam"/>
</dbReference>
<keyword evidence="7" id="KW-0812">Transmembrane</keyword>
<keyword evidence="5 7" id="KW-0472">Membrane</keyword>
<evidence type="ECO:0000256" key="5">
    <source>
        <dbReference type="ARBA" id="ARBA00023136"/>
    </source>
</evidence>
<keyword evidence="10" id="KW-1185">Reference proteome</keyword>
<protein>
    <recommendedName>
        <fullName evidence="8">G domain-containing protein</fullName>
    </recommendedName>
</protein>
<dbReference type="GO" id="GO:0005525">
    <property type="term" value="F:GTP binding"/>
    <property type="evidence" value="ECO:0007669"/>
    <property type="project" value="UniProtKB-KW"/>
</dbReference>
<dbReference type="Pfam" id="PF01926">
    <property type="entry name" value="MMR_HSR1"/>
    <property type="match status" value="1"/>
</dbReference>
<proteinExistence type="predicted"/>
<gene>
    <name evidence="9" type="primary">100641518</name>
</gene>
<evidence type="ECO:0000256" key="7">
    <source>
        <dbReference type="SAM" id="Phobius"/>
    </source>
</evidence>
<comment type="subcellular location">
    <subcellularLocation>
        <location evidence="1">Membrane</location>
    </subcellularLocation>
</comment>
<reference evidence="9" key="2">
    <citation type="submission" date="2024-06" db="UniProtKB">
        <authorList>
            <consortium name="EnsemblMetazoa"/>
        </authorList>
    </citation>
    <scope>IDENTIFICATION</scope>
</reference>
<evidence type="ECO:0000256" key="3">
    <source>
        <dbReference type="ARBA" id="ARBA00022801"/>
    </source>
</evidence>
<evidence type="ECO:0000256" key="6">
    <source>
        <dbReference type="SAM" id="MobiDB-lite"/>
    </source>
</evidence>
<keyword evidence="3" id="KW-0378">Hydrolase</keyword>
<keyword evidence="2" id="KW-0547">Nucleotide-binding</keyword>
<feature type="transmembrane region" description="Helical" evidence="7">
    <location>
        <begin position="330"/>
        <end position="348"/>
    </location>
</feature>
<dbReference type="GO" id="GO:0007005">
    <property type="term" value="P:mitochondrion organization"/>
    <property type="evidence" value="ECO:0007669"/>
    <property type="project" value="UniProtKB-ARBA"/>
</dbReference>
<dbReference type="Gene3D" id="3.40.50.300">
    <property type="entry name" value="P-loop containing nucleotide triphosphate hydrolases"/>
    <property type="match status" value="1"/>
</dbReference>
<sequence length="440" mass="50229">MAAAKSRRANKQQQQRAAANTAESISMTTNEKILKECHDLYVTEKNGLIALGKEVDYPLVPPRKKITVLLIGNHSAGKSSFINWYIEEHVQKTAVAIETQGFSIVTSGKKRESLTGNATLHLFPQFRELSEINGVVDYLSTEVATSKQKRFPFVTFIDTPGLVDGDMKYPFDVEKTLIWLGEMADLVFVFFDPLGQALCRRTLDIVECLNAKHPERIKFYLSKADTAGTQGDRQRVLMQITQELCKRQGLNRAGFDMPTIFIPSLTEKTTCDNHIDEVCETITKTIDRNIQNTLNTLEKDAATISSLFHDKLNKDKETNQLNMKARCRSFIVWFFALLFPAIYAYYAAKNWDSVDKINMSDLYYLLGFSLISLIIFVIGCKMYRIKRAMSKKERARVQEIIAYIDNTVKTKKVNAICFAILIFFVVLFVSRLFKSKCVWY</sequence>
<keyword evidence="7" id="KW-1133">Transmembrane helix</keyword>